<feature type="domain" description="Integrase catalytic" evidence="2">
    <location>
        <begin position="148"/>
        <end position="358"/>
    </location>
</feature>
<gene>
    <name evidence="3" type="ORF">FHU36_003776</name>
</gene>
<feature type="compositionally biased region" description="Low complexity" evidence="1">
    <location>
        <begin position="483"/>
        <end position="492"/>
    </location>
</feature>
<name>A0A7X0C511_9ACTN</name>
<dbReference type="InterPro" id="IPR001584">
    <property type="entry name" value="Integrase_cat-core"/>
</dbReference>
<dbReference type="SUPFAM" id="SSF53098">
    <property type="entry name" value="Ribonuclease H-like"/>
    <property type="match status" value="1"/>
</dbReference>
<dbReference type="SUPFAM" id="SSF50610">
    <property type="entry name" value="mu transposase, C-terminal domain"/>
    <property type="match status" value="1"/>
</dbReference>
<feature type="compositionally biased region" description="Basic and acidic residues" evidence="1">
    <location>
        <begin position="496"/>
        <end position="507"/>
    </location>
</feature>
<reference evidence="3 4" key="1">
    <citation type="submission" date="2020-08" db="EMBL/GenBank/DDBJ databases">
        <title>Sequencing the genomes of 1000 actinobacteria strains.</title>
        <authorList>
            <person name="Klenk H.-P."/>
        </authorList>
    </citation>
    <scope>NUCLEOTIDE SEQUENCE [LARGE SCALE GENOMIC DNA]</scope>
    <source>
        <strain evidence="3 4">DSM 45913</strain>
    </source>
</reference>
<dbReference type="EMBL" id="JACHJB010000002">
    <property type="protein sequence ID" value="MBB6347231.1"/>
    <property type="molecule type" value="Genomic_DNA"/>
</dbReference>
<dbReference type="InterPro" id="IPR015378">
    <property type="entry name" value="Transposase-like_Mu_C"/>
</dbReference>
<dbReference type="Pfam" id="PF09299">
    <property type="entry name" value="Mu-transpos_C"/>
    <property type="match status" value="1"/>
</dbReference>
<sequence>MARADREQERAAIARLMALKNAGQLTTEHVRLAAHGVGLSERTVWRRLDKGLSTPSEYQLSETDREAFACYGGNIAAVHRARSASVSGESESQVAGAAVPEFLASGWAGSAQVSLRTLQRAFRRELTPAQLAAWRHGEAGRRAAGVYLTRGPSRRNEVWEMDHKQLPVLVLPPRGPAVCPWLTTVLDDGTRSLIGWAIALTPHTGTVLTAIRMALVYDVARGPYGAVPAAYRIDRGLEFTATAVRDVFAALCVAGHRLPAFQPHRKGKVERLHRTIDQTLLGGLPGYTKGPREAGGRLYGPLDDRAAARARAADAQVAPMRIERFAARFAQWVSWYNTERPHRMLAGRTPLQAWHDDPSALQRIDAASLRHLLLASTERTIGKAGVQFNNFAYVAPELRGRGGQHVIVRYMPHDDRSVEIYLDGAHLCTAYPADQLTAEQQEAFRAHARDEARELGRQRRRATARARVELAPLTGAEPAEQSRLQPTTAPPRTQRRRDEALARKARSDLLGLPSGRTRTSPVSAPEPDDPETRE</sequence>
<proteinExistence type="predicted"/>
<protein>
    <submittedName>
        <fullName evidence="3">Putative transposase</fullName>
    </submittedName>
</protein>
<dbReference type="PROSITE" id="PS50994">
    <property type="entry name" value="INTEGRASE"/>
    <property type="match status" value="1"/>
</dbReference>
<comment type="caution">
    <text evidence="3">The sequence shown here is derived from an EMBL/GenBank/DDBJ whole genome shotgun (WGS) entry which is preliminary data.</text>
</comment>
<accession>A0A7X0C511</accession>
<dbReference type="Proteomes" id="UP000583800">
    <property type="component" value="Unassembled WGS sequence"/>
</dbReference>
<organism evidence="3 4">
    <name type="scientific">Nonomuraea muscovyensis</name>
    <dbReference type="NCBI Taxonomy" id="1124761"/>
    <lineage>
        <taxon>Bacteria</taxon>
        <taxon>Bacillati</taxon>
        <taxon>Actinomycetota</taxon>
        <taxon>Actinomycetes</taxon>
        <taxon>Streptosporangiales</taxon>
        <taxon>Streptosporangiaceae</taxon>
        <taxon>Nonomuraea</taxon>
    </lineage>
</organism>
<evidence type="ECO:0000313" key="3">
    <source>
        <dbReference type="EMBL" id="MBB6347231.1"/>
    </source>
</evidence>
<evidence type="ECO:0000259" key="2">
    <source>
        <dbReference type="PROSITE" id="PS50994"/>
    </source>
</evidence>
<dbReference type="AlphaFoldDB" id="A0A7X0C511"/>
<dbReference type="InterPro" id="IPR009004">
    <property type="entry name" value="Transposase_Mu_C"/>
</dbReference>
<feature type="compositionally biased region" description="Basic and acidic residues" evidence="1">
    <location>
        <begin position="448"/>
        <end position="457"/>
    </location>
</feature>
<evidence type="ECO:0000313" key="4">
    <source>
        <dbReference type="Proteomes" id="UP000583800"/>
    </source>
</evidence>
<dbReference type="InterPro" id="IPR012337">
    <property type="entry name" value="RNaseH-like_sf"/>
</dbReference>
<feature type="region of interest" description="Disordered" evidence="1">
    <location>
        <begin position="448"/>
        <end position="534"/>
    </location>
</feature>
<dbReference type="InterPro" id="IPR036397">
    <property type="entry name" value="RNaseH_sf"/>
</dbReference>
<dbReference type="Gene3D" id="3.30.420.10">
    <property type="entry name" value="Ribonuclease H-like superfamily/Ribonuclease H"/>
    <property type="match status" value="1"/>
</dbReference>
<evidence type="ECO:0000256" key="1">
    <source>
        <dbReference type="SAM" id="MobiDB-lite"/>
    </source>
</evidence>
<keyword evidence="4" id="KW-1185">Reference proteome</keyword>
<dbReference type="GO" id="GO:0003676">
    <property type="term" value="F:nucleic acid binding"/>
    <property type="evidence" value="ECO:0007669"/>
    <property type="project" value="InterPro"/>
</dbReference>
<dbReference type="GO" id="GO:0015074">
    <property type="term" value="P:DNA integration"/>
    <property type="evidence" value="ECO:0007669"/>
    <property type="project" value="InterPro"/>
</dbReference>
<dbReference type="RefSeq" id="WP_312891678.1">
    <property type="nucleotide sequence ID" value="NZ_JACHJB010000002.1"/>
</dbReference>